<dbReference type="EMBL" id="KZ293775">
    <property type="protein sequence ID" value="PBK79444.1"/>
    <property type="molecule type" value="Genomic_DNA"/>
</dbReference>
<evidence type="ECO:0000313" key="3">
    <source>
        <dbReference type="Proteomes" id="UP000217790"/>
    </source>
</evidence>
<evidence type="ECO:0000313" key="2">
    <source>
        <dbReference type="EMBL" id="PBK79444.1"/>
    </source>
</evidence>
<keyword evidence="3" id="KW-1185">Reference proteome</keyword>
<dbReference type="STRING" id="47427.A0A2H3CDN5"/>
<protein>
    <submittedName>
        <fullName evidence="2">Uncharacterized protein</fullName>
    </submittedName>
</protein>
<evidence type="ECO:0000256" key="1">
    <source>
        <dbReference type="SAM" id="MobiDB-lite"/>
    </source>
</evidence>
<dbReference type="Proteomes" id="UP000217790">
    <property type="component" value="Unassembled WGS sequence"/>
</dbReference>
<gene>
    <name evidence="2" type="ORF">ARMGADRAFT_135150</name>
</gene>
<proteinExistence type="predicted"/>
<organism evidence="2 3">
    <name type="scientific">Armillaria gallica</name>
    <name type="common">Bulbous honey fungus</name>
    <name type="synonym">Armillaria bulbosa</name>
    <dbReference type="NCBI Taxonomy" id="47427"/>
    <lineage>
        <taxon>Eukaryota</taxon>
        <taxon>Fungi</taxon>
        <taxon>Dikarya</taxon>
        <taxon>Basidiomycota</taxon>
        <taxon>Agaricomycotina</taxon>
        <taxon>Agaricomycetes</taxon>
        <taxon>Agaricomycetidae</taxon>
        <taxon>Agaricales</taxon>
        <taxon>Marasmiineae</taxon>
        <taxon>Physalacriaceae</taxon>
        <taxon>Armillaria</taxon>
    </lineage>
</organism>
<feature type="region of interest" description="Disordered" evidence="1">
    <location>
        <begin position="166"/>
        <end position="200"/>
    </location>
</feature>
<accession>A0A2H3CDN5</accession>
<sequence length="200" mass="22839">MRILGPQRETEDIMPPLYYDYLGSKKKHSAEAAKQVIQFRLSHSDELIGVAEEESLTEESQCLKVDIDEGVFEELRRSWSAIWKSCRARRVAGVRWRDWRECNLRTGCAGSSRRRAGRYIHIGSLRRSCQDCSRRTRHPGYTCTFPVFPSMTTSFIPPAAISTPNTLSTLPMHGRPTSAGKDRSCSRPYDGTVRWNGLKR</sequence>
<dbReference type="AlphaFoldDB" id="A0A2H3CDN5"/>
<dbReference type="OrthoDB" id="429143at2759"/>
<name>A0A2H3CDN5_ARMGA</name>
<dbReference type="InParanoid" id="A0A2H3CDN5"/>
<reference evidence="3" key="1">
    <citation type="journal article" date="2017" name="Nat. Ecol. Evol.">
        <title>Genome expansion and lineage-specific genetic innovations in the forest pathogenic fungi Armillaria.</title>
        <authorList>
            <person name="Sipos G."/>
            <person name="Prasanna A.N."/>
            <person name="Walter M.C."/>
            <person name="O'Connor E."/>
            <person name="Balint B."/>
            <person name="Krizsan K."/>
            <person name="Kiss B."/>
            <person name="Hess J."/>
            <person name="Varga T."/>
            <person name="Slot J."/>
            <person name="Riley R."/>
            <person name="Boka B."/>
            <person name="Rigling D."/>
            <person name="Barry K."/>
            <person name="Lee J."/>
            <person name="Mihaltcheva S."/>
            <person name="LaButti K."/>
            <person name="Lipzen A."/>
            <person name="Waldron R."/>
            <person name="Moloney N.M."/>
            <person name="Sperisen C."/>
            <person name="Kredics L."/>
            <person name="Vagvoelgyi C."/>
            <person name="Patrignani A."/>
            <person name="Fitzpatrick D."/>
            <person name="Nagy I."/>
            <person name="Doyle S."/>
            <person name="Anderson J.B."/>
            <person name="Grigoriev I.V."/>
            <person name="Gueldener U."/>
            <person name="Muensterkoetter M."/>
            <person name="Nagy L.G."/>
        </authorList>
    </citation>
    <scope>NUCLEOTIDE SEQUENCE [LARGE SCALE GENOMIC DNA]</scope>
    <source>
        <strain evidence="3">Ar21-2</strain>
    </source>
</reference>